<comment type="similarity">
    <text evidence="2">Belongs to the eIF-2B gamma/epsilon subunits family.</text>
</comment>
<dbReference type="OrthoDB" id="10250549at2759"/>
<dbReference type="GO" id="GO:0003743">
    <property type="term" value="F:translation initiation factor activity"/>
    <property type="evidence" value="ECO:0007669"/>
    <property type="project" value="UniProtKB-KW"/>
</dbReference>
<evidence type="ECO:0000259" key="12">
    <source>
        <dbReference type="Pfam" id="PF25084"/>
    </source>
</evidence>
<evidence type="ECO:0000256" key="10">
    <source>
        <dbReference type="SAM" id="MobiDB-lite"/>
    </source>
</evidence>
<dbReference type="Pfam" id="PF25084">
    <property type="entry name" value="LbH_EIF2B"/>
    <property type="match status" value="1"/>
</dbReference>
<dbReference type="GO" id="GO:0005851">
    <property type="term" value="C:eukaryotic translation initiation factor 2B complex"/>
    <property type="evidence" value="ECO:0007669"/>
    <property type="project" value="TreeGrafter"/>
</dbReference>
<dbReference type="Pfam" id="PF00483">
    <property type="entry name" value="NTP_transferase"/>
    <property type="match status" value="1"/>
</dbReference>
<dbReference type="GO" id="GO:0002183">
    <property type="term" value="P:cytoplasmic translational initiation"/>
    <property type="evidence" value="ECO:0007669"/>
    <property type="project" value="TreeGrafter"/>
</dbReference>
<dbReference type="InterPro" id="IPR029044">
    <property type="entry name" value="Nucleotide-diphossugar_trans"/>
</dbReference>
<evidence type="ECO:0000256" key="8">
    <source>
        <dbReference type="ARBA" id="ARBA00045373"/>
    </source>
</evidence>
<dbReference type="PANTHER" id="PTHR45989:SF1">
    <property type="entry name" value="TRANSLATION INITIATION FACTOR EIF-2B SUBUNIT GAMMA"/>
    <property type="match status" value="1"/>
</dbReference>
<dbReference type="SUPFAM" id="SSF53448">
    <property type="entry name" value="Nucleotide-diphospho-sugar transferases"/>
    <property type="match status" value="1"/>
</dbReference>
<keyword evidence="3" id="KW-0963">Cytoplasm</keyword>
<reference evidence="13 14" key="1">
    <citation type="journal article" date="2013" name="MBio">
        <title>Genome sequencing of the plant pathogen Taphrina deformans, the causal agent of peach leaf curl.</title>
        <authorList>
            <person name="Cisse O.H."/>
            <person name="Almeida J.M.G.C.F."/>
            <person name="Fonseca A."/>
            <person name="Kumar A.A."/>
            <person name="Salojaervi J."/>
            <person name="Overmyer K."/>
            <person name="Hauser P.M."/>
            <person name="Pagni M."/>
        </authorList>
    </citation>
    <scope>NUCLEOTIDE SEQUENCE [LARGE SCALE GENOMIC DNA]</scope>
    <source>
        <strain evidence="14">PYCC 5710 / ATCC 11124 / CBS 356.35 / IMI 108563 / JCM 9778 / NBRC 8474</strain>
    </source>
</reference>
<dbReference type="AlphaFoldDB" id="R4XB60"/>
<feature type="region of interest" description="Disordered" evidence="10">
    <location>
        <begin position="303"/>
        <end position="332"/>
    </location>
</feature>
<gene>
    <name evidence="13" type="ORF">TAPDE_001411</name>
</gene>
<evidence type="ECO:0000256" key="7">
    <source>
        <dbReference type="ARBA" id="ARBA00044229"/>
    </source>
</evidence>
<comment type="function">
    <text evidence="8">Acts as a component of the translation initiation factor 2B (eIF2B) complex, which catalyzes the exchange of GDP for GTP on the eukaryotic initiation factor 2 (eIF2) complex gamma subunit. Its guanine nucleotide exchange factor activity is repressed when bound to eIF2 complex phosphorylated on the alpha subunit, thereby limiting the amount of methionyl-initiator methionine tRNA available to the ribosome and consequently global translation is repressed.</text>
</comment>
<organism evidence="13 14">
    <name type="scientific">Taphrina deformans (strain PYCC 5710 / ATCC 11124 / CBS 356.35 / IMI 108563 / JCM 9778 / NBRC 8474)</name>
    <name type="common">Peach leaf curl fungus</name>
    <name type="synonym">Lalaria deformans</name>
    <dbReference type="NCBI Taxonomy" id="1097556"/>
    <lineage>
        <taxon>Eukaryota</taxon>
        <taxon>Fungi</taxon>
        <taxon>Dikarya</taxon>
        <taxon>Ascomycota</taxon>
        <taxon>Taphrinomycotina</taxon>
        <taxon>Taphrinomycetes</taxon>
        <taxon>Taphrinales</taxon>
        <taxon>Taphrinaceae</taxon>
        <taxon>Taphrina</taxon>
    </lineage>
</organism>
<evidence type="ECO:0000256" key="4">
    <source>
        <dbReference type="ARBA" id="ARBA00022540"/>
    </source>
</evidence>
<dbReference type="GO" id="GO:0005085">
    <property type="term" value="F:guanyl-nucleotide exchange factor activity"/>
    <property type="evidence" value="ECO:0007669"/>
    <property type="project" value="TreeGrafter"/>
</dbReference>
<evidence type="ECO:0000256" key="2">
    <source>
        <dbReference type="ARBA" id="ARBA00007878"/>
    </source>
</evidence>
<dbReference type="CDD" id="cd04198">
    <property type="entry name" value="eIF-2B_gamma_N"/>
    <property type="match status" value="1"/>
</dbReference>
<evidence type="ECO:0000256" key="5">
    <source>
        <dbReference type="ARBA" id="ARBA00022917"/>
    </source>
</evidence>
<dbReference type="Proteomes" id="UP000013776">
    <property type="component" value="Unassembled WGS sequence"/>
</dbReference>
<evidence type="ECO:0000256" key="3">
    <source>
        <dbReference type="ARBA" id="ARBA00022490"/>
    </source>
</evidence>
<evidence type="ECO:0000313" key="14">
    <source>
        <dbReference type="Proteomes" id="UP000013776"/>
    </source>
</evidence>
<dbReference type="Gene3D" id="2.160.10.10">
    <property type="entry name" value="Hexapeptide repeat proteins"/>
    <property type="match status" value="1"/>
</dbReference>
<dbReference type="CDD" id="cd04652">
    <property type="entry name" value="LbH_eIF2B_gamma_C"/>
    <property type="match status" value="1"/>
</dbReference>
<protein>
    <recommendedName>
        <fullName evidence="6">Translation initiation factor eIF2B subunit gamma</fullName>
    </recommendedName>
    <alternativeName>
        <fullName evidence="7">eIF2B GDP-GTP exchange factor subunit gamma</fullName>
    </alternativeName>
</protein>
<proteinExistence type="inferred from homology"/>
<accession>R4XB60</accession>
<evidence type="ECO:0000256" key="1">
    <source>
        <dbReference type="ARBA" id="ARBA00004514"/>
    </source>
</evidence>
<dbReference type="eggNOG" id="KOG1462">
    <property type="taxonomic scope" value="Eukaryota"/>
</dbReference>
<evidence type="ECO:0000256" key="9">
    <source>
        <dbReference type="ARBA" id="ARBA00046432"/>
    </source>
</evidence>
<dbReference type="InterPro" id="IPR051960">
    <property type="entry name" value="eIF2B_gamma"/>
</dbReference>
<dbReference type="PANTHER" id="PTHR45989">
    <property type="entry name" value="TRANSLATION INITIATION FACTOR EIF-2B SUBUNIT GAMMA"/>
    <property type="match status" value="1"/>
</dbReference>
<dbReference type="STRING" id="1097556.R4XB60"/>
<evidence type="ECO:0000259" key="11">
    <source>
        <dbReference type="Pfam" id="PF00483"/>
    </source>
</evidence>
<keyword evidence="4 13" id="KW-0396">Initiation factor</keyword>
<dbReference type="GO" id="GO:0005829">
    <property type="term" value="C:cytosol"/>
    <property type="evidence" value="ECO:0007669"/>
    <property type="project" value="UniProtKB-SubCell"/>
</dbReference>
<evidence type="ECO:0000256" key="6">
    <source>
        <dbReference type="ARBA" id="ARBA00044196"/>
    </source>
</evidence>
<feature type="domain" description="Nucleotidyl transferase" evidence="11">
    <location>
        <begin position="19"/>
        <end position="159"/>
    </location>
</feature>
<comment type="caution">
    <text evidence="13">The sequence shown here is derived from an EMBL/GenBank/DDBJ whole genome shotgun (WGS) entry which is preliminary data.</text>
</comment>
<keyword evidence="14" id="KW-1185">Reference proteome</keyword>
<dbReference type="EMBL" id="CAHR02000045">
    <property type="protein sequence ID" value="CCG81562.1"/>
    <property type="molecule type" value="Genomic_DNA"/>
</dbReference>
<comment type="subunit">
    <text evidence="9">Component of the translation initiation factor 2B (eIF2B) complex which is a heterodecamer of two sets of five different subunits: alpha, beta, gamma, delta and epsilon. Subunits alpha, beta and delta comprise a regulatory subcomplex and subunits epsilon and gamma comprise a catalytic subcomplex. Within the complex, the hexameric regulatory complex resides at the center, with the two heterodimeric catalytic subcomplexes bound on opposite sides.</text>
</comment>
<keyword evidence="5" id="KW-0648">Protein biosynthesis</keyword>
<feature type="domain" description="EIF2B subunit epsilon/gamma LbH" evidence="12">
    <location>
        <begin position="315"/>
        <end position="405"/>
    </location>
</feature>
<dbReference type="Gene3D" id="3.90.550.10">
    <property type="entry name" value="Spore Coat Polysaccharide Biosynthesis Protein SpsA, Chain A"/>
    <property type="match status" value="1"/>
</dbReference>
<dbReference type="InterPro" id="IPR056764">
    <property type="entry name" value="LbH_EIF2B3/5"/>
</dbReference>
<sequence>MSLPPTKGGRSSTNQEFTAIILAGLGGNLIPFSNPENLPKALLPIANKALISYPLAWVEKAGITSTIILCLDAHEAAINSWLKTTWKGTSRPFLLAASSEDEVVGSADAIRTLLSDKHKDKVRSDVIILSCDTICEIPPHELLDTHRLSNASITAVFYRNHPADVLSPVKKGSKTFTAFEKSSSTLLYTNSEADIEDDLELRTSMLWKFPKVDLTTSLTDLHLYVCRRAVLDLVRDEDAIARINTDLLPLLCKAQFQSLLRSRHGLPDSTCAKVYVPRTDHFCARVNTKQAFVDMNRHVLKSLPSDARHPPSTTVGDRTTVGPDSALGPDSTVDEKTTIKRTLIGSGVSIGKLCRLTNCIVMDGVVVRDQVKLENCVLCVGAVVHDKASLKDCIVGGNVNVPEKTERKGEEMVVGGEISMGV</sequence>
<dbReference type="InterPro" id="IPR005835">
    <property type="entry name" value="NTP_transferase_dom"/>
</dbReference>
<evidence type="ECO:0000313" key="13">
    <source>
        <dbReference type="EMBL" id="CCG81562.1"/>
    </source>
</evidence>
<comment type="subcellular location">
    <subcellularLocation>
        <location evidence="1">Cytoplasm</location>
        <location evidence="1">Cytosol</location>
    </subcellularLocation>
</comment>
<name>R4XB60_TAPDE</name>
<dbReference type="VEuPathDB" id="FungiDB:TAPDE_001411"/>